<proteinExistence type="predicted"/>
<evidence type="ECO:0000256" key="3">
    <source>
        <dbReference type="ARBA" id="ARBA00022833"/>
    </source>
</evidence>
<dbReference type="InterPro" id="IPR018957">
    <property type="entry name" value="Znf_C3HC4_RING-type"/>
</dbReference>
<dbReference type="Gene3D" id="3.30.40.10">
    <property type="entry name" value="Zinc/RING finger domain, C3HC4 (zinc finger)"/>
    <property type="match status" value="1"/>
</dbReference>
<dbReference type="PROSITE" id="PS50089">
    <property type="entry name" value="ZF_RING_2"/>
    <property type="match status" value="1"/>
</dbReference>
<evidence type="ECO:0000313" key="8">
    <source>
        <dbReference type="Proteomes" id="UP000270296"/>
    </source>
</evidence>
<evidence type="ECO:0000313" key="7">
    <source>
        <dbReference type="EMBL" id="VDO85802.1"/>
    </source>
</evidence>
<keyword evidence="2 4" id="KW-0863">Zinc-finger</keyword>
<reference evidence="9" key="1">
    <citation type="submission" date="2016-06" db="UniProtKB">
        <authorList>
            <consortium name="WormBaseParasite"/>
        </authorList>
    </citation>
    <scope>IDENTIFICATION</scope>
</reference>
<name>A0A183IAH1_9BILA</name>
<dbReference type="Pfam" id="PF00097">
    <property type="entry name" value="zf-C3HC4"/>
    <property type="match status" value="1"/>
</dbReference>
<evidence type="ECO:0000256" key="1">
    <source>
        <dbReference type="ARBA" id="ARBA00022723"/>
    </source>
</evidence>
<dbReference type="InterPro" id="IPR013083">
    <property type="entry name" value="Znf_RING/FYVE/PHD"/>
</dbReference>
<organism evidence="9">
    <name type="scientific">Soboliphyme baturini</name>
    <dbReference type="NCBI Taxonomy" id="241478"/>
    <lineage>
        <taxon>Eukaryota</taxon>
        <taxon>Metazoa</taxon>
        <taxon>Ecdysozoa</taxon>
        <taxon>Nematoda</taxon>
        <taxon>Enoplea</taxon>
        <taxon>Dorylaimia</taxon>
        <taxon>Dioctophymatida</taxon>
        <taxon>Dioctophymatoidea</taxon>
        <taxon>Soboliphymatidae</taxon>
        <taxon>Soboliphyme</taxon>
    </lineage>
</organism>
<evidence type="ECO:0000259" key="6">
    <source>
        <dbReference type="PROSITE" id="PS50089"/>
    </source>
</evidence>
<evidence type="ECO:0000256" key="2">
    <source>
        <dbReference type="ARBA" id="ARBA00022771"/>
    </source>
</evidence>
<dbReference type="SMART" id="SM00184">
    <property type="entry name" value="RING"/>
    <property type="match status" value="1"/>
</dbReference>
<dbReference type="InterPro" id="IPR001841">
    <property type="entry name" value="Znf_RING"/>
</dbReference>
<gene>
    <name evidence="7" type="ORF">SBAD_LOCUS615</name>
</gene>
<dbReference type="WBParaSite" id="SBAD_0000063801-mRNA-1">
    <property type="protein sequence ID" value="SBAD_0000063801-mRNA-1"/>
    <property type="gene ID" value="SBAD_0000063801"/>
</dbReference>
<accession>A0A183IAH1</accession>
<dbReference type="GO" id="GO:0008270">
    <property type="term" value="F:zinc ion binding"/>
    <property type="evidence" value="ECO:0007669"/>
    <property type="project" value="UniProtKB-KW"/>
</dbReference>
<dbReference type="Proteomes" id="UP000270296">
    <property type="component" value="Unassembled WGS sequence"/>
</dbReference>
<keyword evidence="8" id="KW-1185">Reference proteome</keyword>
<dbReference type="SUPFAM" id="SSF57850">
    <property type="entry name" value="RING/U-box"/>
    <property type="match status" value="1"/>
</dbReference>
<reference evidence="7 8" key="2">
    <citation type="submission" date="2018-11" db="EMBL/GenBank/DDBJ databases">
        <authorList>
            <consortium name="Pathogen Informatics"/>
        </authorList>
    </citation>
    <scope>NUCLEOTIDE SEQUENCE [LARGE SCALE GENOMIC DNA]</scope>
</reference>
<keyword evidence="1" id="KW-0479">Metal-binding</keyword>
<dbReference type="InterPro" id="IPR017907">
    <property type="entry name" value="Znf_RING_CS"/>
</dbReference>
<feature type="region of interest" description="Disordered" evidence="5">
    <location>
        <begin position="120"/>
        <end position="142"/>
    </location>
</feature>
<dbReference type="EMBL" id="UZAM01002231">
    <property type="protein sequence ID" value="VDO85802.1"/>
    <property type="molecule type" value="Genomic_DNA"/>
</dbReference>
<sequence length="142" mass="16154">MPPTTMYCKEMFHQVVRGYNRDNFDRNLTNKYCKAAMQQPSCNICNKLWEGKIRILRCGHSICEKCASDLLSANDNRERFIKCMRCGKISHCNNGVEDLWRNYMLEEAIEMFRSNAAVATNGDNDKQGNGVGGSSEDSALQQ</sequence>
<evidence type="ECO:0000313" key="9">
    <source>
        <dbReference type="WBParaSite" id="SBAD_0000063801-mRNA-1"/>
    </source>
</evidence>
<feature type="domain" description="RING-type" evidence="6">
    <location>
        <begin position="42"/>
        <end position="86"/>
    </location>
</feature>
<dbReference type="PROSITE" id="PS00518">
    <property type="entry name" value="ZF_RING_1"/>
    <property type="match status" value="1"/>
</dbReference>
<keyword evidence="3" id="KW-0862">Zinc</keyword>
<evidence type="ECO:0000256" key="4">
    <source>
        <dbReference type="PROSITE-ProRule" id="PRU00175"/>
    </source>
</evidence>
<dbReference type="OrthoDB" id="5875349at2759"/>
<dbReference type="AlphaFoldDB" id="A0A183IAH1"/>
<evidence type="ECO:0000256" key="5">
    <source>
        <dbReference type="SAM" id="MobiDB-lite"/>
    </source>
</evidence>
<protein>
    <submittedName>
        <fullName evidence="9">RING-type domain-containing protein</fullName>
    </submittedName>
</protein>